<dbReference type="EC" id="3.1.3.48" evidence="2"/>
<dbReference type="Proteomes" id="UP000243297">
    <property type="component" value="Unassembled WGS sequence"/>
</dbReference>
<comment type="catalytic activity">
    <reaction evidence="5">
        <text>O-phospho-L-tyrosyl-[protein] + H2O = L-tyrosyl-[protein] + phosphate</text>
        <dbReference type="Rhea" id="RHEA:10684"/>
        <dbReference type="Rhea" id="RHEA-COMP:10136"/>
        <dbReference type="Rhea" id="RHEA-COMP:20101"/>
        <dbReference type="ChEBI" id="CHEBI:15377"/>
        <dbReference type="ChEBI" id="CHEBI:43474"/>
        <dbReference type="ChEBI" id="CHEBI:46858"/>
        <dbReference type="ChEBI" id="CHEBI:61978"/>
        <dbReference type="EC" id="3.1.3.48"/>
    </reaction>
</comment>
<dbReference type="RefSeq" id="WP_078711954.1">
    <property type="nucleotide sequence ID" value="NZ_FUWY01000004.1"/>
</dbReference>
<dbReference type="InterPro" id="IPR016195">
    <property type="entry name" value="Pol/histidinol_Pase-like"/>
</dbReference>
<keyword evidence="7" id="KW-1185">Reference proteome</keyword>
<evidence type="ECO:0000256" key="5">
    <source>
        <dbReference type="ARBA" id="ARBA00051722"/>
    </source>
</evidence>
<dbReference type="Gene3D" id="3.20.20.140">
    <property type="entry name" value="Metal-dependent hydrolases"/>
    <property type="match status" value="1"/>
</dbReference>
<evidence type="ECO:0000256" key="3">
    <source>
        <dbReference type="ARBA" id="ARBA00022801"/>
    </source>
</evidence>
<organism evidence="6 7">
    <name type="scientific">Anaerorhabdus furcosa</name>
    <dbReference type="NCBI Taxonomy" id="118967"/>
    <lineage>
        <taxon>Bacteria</taxon>
        <taxon>Bacillati</taxon>
        <taxon>Bacillota</taxon>
        <taxon>Erysipelotrichia</taxon>
        <taxon>Erysipelotrichales</taxon>
        <taxon>Erysipelotrichaceae</taxon>
        <taxon>Anaerorhabdus</taxon>
    </lineage>
</organism>
<evidence type="ECO:0000256" key="4">
    <source>
        <dbReference type="ARBA" id="ARBA00022912"/>
    </source>
</evidence>
<dbReference type="PIRSF" id="PIRSF016557">
    <property type="entry name" value="Caps_synth_CpsB"/>
    <property type="match status" value="1"/>
</dbReference>
<name>A0A1T4NBF5_9FIRM</name>
<dbReference type="PANTHER" id="PTHR39181:SF1">
    <property type="entry name" value="TYROSINE-PROTEIN PHOSPHATASE YWQE"/>
    <property type="match status" value="1"/>
</dbReference>
<evidence type="ECO:0000313" key="7">
    <source>
        <dbReference type="Proteomes" id="UP000243297"/>
    </source>
</evidence>
<evidence type="ECO:0000256" key="2">
    <source>
        <dbReference type="ARBA" id="ARBA00013064"/>
    </source>
</evidence>
<dbReference type="GO" id="GO:0004725">
    <property type="term" value="F:protein tyrosine phosphatase activity"/>
    <property type="evidence" value="ECO:0007669"/>
    <property type="project" value="UniProtKB-EC"/>
</dbReference>
<dbReference type="Pfam" id="PF19567">
    <property type="entry name" value="CpsB_CapC"/>
    <property type="match status" value="1"/>
</dbReference>
<evidence type="ECO:0000256" key="1">
    <source>
        <dbReference type="ARBA" id="ARBA00005750"/>
    </source>
</evidence>
<dbReference type="EMBL" id="FUWY01000004">
    <property type="protein sequence ID" value="SJZ76455.1"/>
    <property type="molecule type" value="Genomic_DNA"/>
</dbReference>
<dbReference type="GO" id="GO:0030145">
    <property type="term" value="F:manganese ion binding"/>
    <property type="evidence" value="ECO:0007669"/>
    <property type="project" value="InterPro"/>
</dbReference>
<dbReference type="STRING" id="118967.SAMN02745191_1555"/>
<evidence type="ECO:0000313" key="6">
    <source>
        <dbReference type="EMBL" id="SJZ76455.1"/>
    </source>
</evidence>
<reference evidence="7" key="1">
    <citation type="submission" date="2017-02" db="EMBL/GenBank/DDBJ databases">
        <authorList>
            <person name="Varghese N."/>
            <person name="Submissions S."/>
        </authorList>
    </citation>
    <scope>NUCLEOTIDE SEQUENCE [LARGE SCALE GENOMIC DNA]</scope>
    <source>
        <strain evidence="7">ATCC 25662</strain>
    </source>
</reference>
<dbReference type="OrthoDB" id="9788539at2"/>
<accession>A0A1T4NBF5</accession>
<comment type="similarity">
    <text evidence="1">Belongs to the metallo-dependent hydrolases superfamily. CpsB/CapC family.</text>
</comment>
<keyword evidence="3" id="KW-0378">Hydrolase</keyword>
<keyword evidence="4" id="KW-0904">Protein phosphatase</keyword>
<dbReference type="SUPFAM" id="SSF89550">
    <property type="entry name" value="PHP domain-like"/>
    <property type="match status" value="1"/>
</dbReference>
<sequence>MIDTHCHVVFGVDDGAQCIEDSLRMIDVAVKHGMTKILCTPHSIPGHRYQRNTLEYLSKNFEVLKAKIEECNYPIELYLGSEFQATDDSIEWIKEHKVVTLNKTNRVLAELPWYYGGKTSHSEEYYLQLLLDEGYRVIVAHPERYESVQKDFTTLKRWREMGCFFQVNRTSLIKNGEAPHVQDVAWRMVKEGYCDVIASDAHGYIGMRINRLDDIYEILEQEISPEFARRVCVDNPNCSITGDEYKI</sequence>
<dbReference type="InterPro" id="IPR016667">
    <property type="entry name" value="Caps_polysacc_synth_CpsB/CapC"/>
</dbReference>
<gene>
    <name evidence="6" type="ORF">SAMN02745191_1555</name>
</gene>
<dbReference type="PANTHER" id="PTHR39181">
    <property type="entry name" value="TYROSINE-PROTEIN PHOSPHATASE YWQE"/>
    <property type="match status" value="1"/>
</dbReference>
<dbReference type="AlphaFoldDB" id="A0A1T4NBF5"/>
<protein>
    <recommendedName>
        <fullName evidence="2">protein-tyrosine-phosphatase</fullName>
        <ecNumber evidence="2">3.1.3.48</ecNumber>
    </recommendedName>
</protein>
<proteinExistence type="inferred from homology"/>